<dbReference type="STRING" id="759272.G0RYH8"/>
<name>G0RYH8_CHATD</name>
<dbReference type="GeneID" id="18254712"/>
<evidence type="ECO:0000256" key="1">
    <source>
        <dbReference type="SAM" id="MobiDB-lite"/>
    </source>
</evidence>
<dbReference type="RefSeq" id="XP_006691206.1">
    <property type="nucleotide sequence ID" value="XM_006691143.1"/>
</dbReference>
<gene>
    <name evidence="2" type="ORF">CTHT_0006740</name>
</gene>
<feature type="region of interest" description="Disordered" evidence="1">
    <location>
        <begin position="48"/>
        <end position="77"/>
    </location>
</feature>
<reference evidence="2 3" key="1">
    <citation type="journal article" date="2011" name="Cell">
        <title>Insight into structure and assembly of the nuclear pore complex by utilizing the genome of a eukaryotic thermophile.</title>
        <authorList>
            <person name="Amlacher S."/>
            <person name="Sarges P."/>
            <person name="Flemming D."/>
            <person name="van Noort V."/>
            <person name="Kunze R."/>
            <person name="Devos D.P."/>
            <person name="Arumugam M."/>
            <person name="Bork P."/>
            <person name="Hurt E."/>
        </authorList>
    </citation>
    <scope>NUCLEOTIDE SEQUENCE [LARGE SCALE GENOMIC DNA]</scope>
    <source>
        <strain evidence="3">DSM 1495 / CBS 144.50 / IMI 039719</strain>
    </source>
</reference>
<dbReference type="OrthoDB" id="9994419at2759"/>
<evidence type="ECO:0000313" key="3">
    <source>
        <dbReference type="Proteomes" id="UP000008066"/>
    </source>
</evidence>
<dbReference type="OMA" id="TKQMNAE"/>
<dbReference type="InterPro" id="IPR032675">
    <property type="entry name" value="LRR_dom_sf"/>
</dbReference>
<feature type="compositionally biased region" description="Low complexity" evidence="1">
    <location>
        <begin position="100"/>
        <end position="117"/>
    </location>
</feature>
<evidence type="ECO:0000313" key="2">
    <source>
        <dbReference type="EMBL" id="EGS23964.1"/>
    </source>
</evidence>
<feature type="region of interest" description="Disordered" evidence="1">
    <location>
        <begin position="90"/>
        <end position="126"/>
    </location>
</feature>
<dbReference type="Proteomes" id="UP000008066">
    <property type="component" value="Unassembled WGS sequence"/>
</dbReference>
<feature type="region of interest" description="Disordered" evidence="1">
    <location>
        <begin position="1"/>
        <end position="27"/>
    </location>
</feature>
<dbReference type="KEGG" id="cthr:CTHT_0006740"/>
<dbReference type="AlphaFoldDB" id="G0RYH8"/>
<sequence>MPDDHAQAPQYVRASTPDRVSRSSFSSIRENDCILAQTFSSSKISSYYTLDSSDDYSSADEAAVDLRSRSPSPDADVLQLKSRKRVRITDGHNNTQSDHQQQYQQQRQQQQQQQQQQNNPESTTQPYKGTMIQAQFQPPITNPHSKLLGYWTPAESFRGWKGIEVKGKLASKSFGDLQILHHVFSQPTPSQRAGAKGKEQNKGVNKPGQAPIERLPPEILTSIIELLALDVPPNGVTRRNVDLMSLLLTSKTLHYATLTTLYSKITIPHSRIFRKFLNHVAAHPTLGTIVRRLDFCHFNPGQLFLTAAERSQARNLTSETLLQCLELTPNLQEFLAQEYIDDDLSEAVLRKLFLGLPRIKALDFCGCTSAKFKNAFSAAITGPDWPVALTIRRLSFHKCLTLPSSVFEHILPRCPRLTHLDVAGTRVTDAALHSIPASARITHLNLAKCTLLSARAVIDFLAHHPAARELVFLSLATDARSHELFDAEHVSELLPLLPPTLKSLSLKGARMEKEHIRGLRRLSKHLEELAVGRGLTLSDVNRLFVPDEPASEGEAVQMQLDWVPHSLRYIDLSDFWGTELDLVYLVSSSECAILKSFSEPLEVVELAEDVFRRVSKSGVAHSLQRMGWRLSEVGSRGWIVRDTKGKKRDDGRRRWKMGAESWGMRKIPVARAEVGGMYGSFMFGRKL</sequence>
<accession>G0RYH8</accession>
<keyword evidence="3" id="KW-1185">Reference proteome</keyword>
<dbReference type="EMBL" id="GL988032">
    <property type="protein sequence ID" value="EGS23964.1"/>
    <property type="molecule type" value="Genomic_DNA"/>
</dbReference>
<dbReference type="HOGENOM" id="CLU_025206_1_0_1"/>
<proteinExistence type="predicted"/>
<organism evidence="3">
    <name type="scientific">Chaetomium thermophilum (strain DSM 1495 / CBS 144.50 / IMI 039719)</name>
    <name type="common">Thermochaetoides thermophila</name>
    <dbReference type="NCBI Taxonomy" id="759272"/>
    <lineage>
        <taxon>Eukaryota</taxon>
        <taxon>Fungi</taxon>
        <taxon>Dikarya</taxon>
        <taxon>Ascomycota</taxon>
        <taxon>Pezizomycotina</taxon>
        <taxon>Sordariomycetes</taxon>
        <taxon>Sordariomycetidae</taxon>
        <taxon>Sordariales</taxon>
        <taxon>Chaetomiaceae</taxon>
        <taxon>Thermochaetoides</taxon>
    </lineage>
</organism>
<protein>
    <recommendedName>
        <fullName evidence="4">F-box domain-containing protein</fullName>
    </recommendedName>
</protein>
<dbReference type="SUPFAM" id="SSF52047">
    <property type="entry name" value="RNI-like"/>
    <property type="match status" value="1"/>
</dbReference>
<evidence type="ECO:0008006" key="4">
    <source>
        <dbReference type="Google" id="ProtNLM"/>
    </source>
</evidence>
<feature type="region of interest" description="Disordered" evidence="1">
    <location>
        <begin position="186"/>
        <end position="212"/>
    </location>
</feature>
<dbReference type="eggNOG" id="ENOG502R9EV">
    <property type="taxonomic scope" value="Eukaryota"/>
</dbReference>
<dbReference type="Gene3D" id="3.80.10.10">
    <property type="entry name" value="Ribonuclease Inhibitor"/>
    <property type="match status" value="1"/>
</dbReference>